<dbReference type="NCBIfam" id="NF038402">
    <property type="entry name" value="TroA_like"/>
    <property type="match status" value="1"/>
</dbReference>
<evidence type="ECO:0000256" key="2">
    <source>
        <dbReference type="SAM" id="SignalP"/>
    </source>
</evidence>
<dbReference type="GO" id="GO:0071281">
    <property type="term" value="P:cellular response to iron ion"/>
    <property type="evidence" value="ECO:0007669"/>
    <property type="project" value="TreeGrafter"/>
</dbReference>
<proteinExistence type="predicted"/>
<dbReference type="InterPro" id="IPR050902">
    <property type="entry name" value="ABC_Transporter_SBP"/>
</dbReference>
<gene>
    <name evidence="4" type="ORF">F0M18_01475</name>
</gene>
<dbReference type="RefSeq" id="WP_149609606.1">
    <property type="nucleotide sequence ID" value="NZ_VTUX01000001.1"/>
</dbReference>
<dbReference type="AlphaFoldDB" id="A0A5B0X6J8"/>
<feature type="chain" id="PRO_5023145488" evidence="2">
    <location>
        <begin position="19"/>
        <end position="293"/>
    </location>
</feature>
<reference evidence="4 5" key="1">
    <citation type="submission" date="2019-09" db="EMBL/GenBank/DDBJ databases">
        <authorList>
            <person name="Chen X.-Y."/>
        </authorList>
    </citation>
    <scope>NUCLEOTIDE SEQUENCE [LARGE SCALE GENOMIC DNA]</scope>
    <source>
        <strain evidence="4 5">NY5</strain>
    </source>
</reference>
<dbReference type="Gene3D" id="3.40.50.1980">
    <property type="entry name" value="Nitrogenase molybdenum iron protein domain"/>
    <property type="match status" value="2"/>
</dbReference>
<evidence type="ECO:0000259" key="3">
    <source>
        <dbReference type="PROSITE" id="PS50983"/>
    </source>
</evidence>
<sequence length="293" mass="31329">MLRALLLLFSVLPAWALAGPSVTDALGRTVTLPQPATRIVALAPHIVENLYSAGAGDRVVAVVSHSDYPAAARSLPQVGSAFSWSLESVVALAPDLVVLWGSGNGMSALAQLERLGLVVYVSEPRSLADIGDSIRDFGELAGTSATAQREALAFESSIAALRRQAATGPQLSVFYQIWNSPLQTVNGEHLISRVIELCGGRNIFADTPQIAPRVALESVLAADPDAIIASGMGQSRPEWLDDWLQYPSLRAVKGDALLHVHPDLIQRPTVRIAQGATHLCAKLDRVRQREQGR</sequence>
<accession>A0A5B0X6J8</accession>
<dbReference type="CDD" id="cd01144">
    <property type="entry name" value="BtuF"/>
    <property type="match status" value="1"/>
</dbReference>
<comment type="caution">
    <text evidence="4">The sequence shown here is derived from an EMBL/GenBank/DDBJ whole genome shotgun (WGS) entry which is preliminary data.</text>
</comment>
<keyword evidence="1 2" id="KW-0732">Signal</keyword>
<dbReference type="EMBL" id="VTUX01000001">
    <property type="protein sequence ID" value="KAA1194137.1"/>
    <property type="molecule type" value="Genomic_DNA"/>
</dbReference>
<dbReference type="Pfam" id="PF01497">
    <property type="entry name" value="Peripla_BP_2"/>
    <property type="match status" value="1"/>
</dbReference>
<evidence type="ECO:0000313" key="4">
    <source>
        <dbReference type="EMBL" id="KAA1194137.1"/>
    </source>
</evidence>
<keyword evidence="5" id="KW-1185">Reference proteome</keyword>
<dbReference type="PANTHER" id="PTHR30535">
    <property type="entry name" value="VITAMIN B12-BINDING PROTEIN"/>
    <property type="match status" value="1"/>
</dbReference>
<protein>
    <submittedName>
        <fullName evidence="4">Cobalamin-binding protein</fullName>
    </submittedName>
</protein>
<dbReference type="InterPro" id="IPR054828">
    <property type="entry name" value="Vit_B12_bind_prot"/>
</dbReference>
<dbReference type="Proteomes" id="UP000323708">
    <property type="component" value="Unassembled WGS sequence"/>
</dbReference>
<dbReference type="SUPFAM" id="SSF53807">
    <property type="entry name" value="Helical backbone' metal receptor"/>
    <property type="match status" value="1"/>
</dbReference>
<dbReference type="PANTHER" id="PTHR30535:SF34">
    <property type="entry name" value="MOLYBDATE-BINDING PROTEIN MOLA"/>
    <property type="match status" value="1"/>
</dbReference>
<organism evidence="4 5">
    <name type="scientific">Pseudohalioglobus sediminis</name>
    <dbReference type="NCBI Taxonomy" id="2606449"/>
    <lineage>
        <taxon>Bacteria</taxon>
        <taxon>Pseudomonadati</taxon>
        <taxon>Pseudomonadota</taxon>
        <taxon>Gammaproteobacteria</taxon>
        <taxon>Cellvibrionales</taxon>
        <taxon>Halieaceae</taxon>
        <taxon>Pseudohalioglobus</taxon>
    </lineage>
</organism>
<dbReference type="InterPro" id="IPR002491">
    <property type="entry name" value="ABC_transptr_periplasmic_BD"/>
</dbReference>
<evidence type="ECO:0000313" key="5">
    <source>
        <dbReference type="Proteomes" id="UP000323708"/>
    </source>
</evidence>
<feature type="domain" description="Fe/B12 periplasmic-binding" evidence="3">
    <location>
        <begin position="38"/>
        <end position="287"/>
    </location>
</feature>
<feature type="signal peptide" evidence="2">
    <location>
        <begin position="1"/>
        <end position="18"/>
    </location>
</feature>
<name>A0A5B0X6J8_9GAMM</name>
<dbReference type="PROSITE" id="PS50983">
    <property type="entry name" value="FE_B12_PBP"/>
    <property type="match status" value="1"/>
</dbReference>
<evidence type="ECO:0000256" key="1">
    <source>
        <dbReference type="ARBA" id="ARBA00022729"/>
    </source>
</evidence>